<gene>
    <name evidence="9" type="ORF">OCL06_07200</name>
</gene>
<proteinExistence type="inferred from homology"/>
<keyword evidence="5" id="KW-0997">Cell inner membrane</keyword>
<protein>
    <recommendedName>
        <fullName evidence="3">UPF0208 membrane protein YfbV</fullName>
    </recommendedName>
</protein>
<evidence type="ECO:0000256" key="2">
    <source>
        <dbReference type="ARBA" id="ARBA00009474"/>
    </source>
</evidence>
<evidence type="ECO:0000256" key="3">
    <source>
        <dbReference type="ARBA" id="ARBA00018831"/>
    </source>
</evidence>
<evidence type="ECO:0000256" key="1">
    <source>
        <dbReference type="ARBA" id="ARBA00004429"/>
    </source>
</evidence>
<keyword evidence="6" id="KW-0812">Transmembrane</keyword>
<evidence type="ECO:0000313" key="10">
    <source>
        <dbReference type="Proteomes" id="UP001209257"/>
    </source>
</evidence>
<keyword evidence="4" id="KW-1003">Cell membrane</keyword>
<reference evidence="10" key="1">
    <citation type="submission" date="2023-07" db="EMBL/GenBank/DDBJ databases">
        <title>Study on multiphase classification of strain Alteromonas salexigens isolated from the Yellow Sea.</title>
        <authorList>
            <person name="Sun L."/>
        </authorList>
    </citation>
    <scope>NUCLEOTIDE SEQUENCE [LARGE SCALE GENOMIC DNA]</scope>
    <source>
        <strain evidence="10">ASW11-19</strain>
    </source>
</reference>
<evidence type="ECO:0000256" key="8">
    <source>
        <dbReference type="ARBA" id="ARBA00023136"/>
    </source>
</evidence>
<dbReference type="InterPro" id="IPR007334">
    <property type="entry name" value="UPF0208"/>
</dbReference>
<evidence type="ECO:0000256" key="6">
    <source>
        <dbReference type="ARBA" id="ARBA00022692"/>
    </source>
</evidence>
<comment type="subcellular location">
    <subcellularLocation>
        <location evidence="1">Cell inner membrane</location>
        <topology evidence="1">Multi-pass membrane protein</topology>
    </subcellularLocation>
</comment>
<evidence type="ECO:0000313" key="9">
    <source>
        <dbReference type="EMBL" id="MCU7554381.1"/>
    </source>
</evidence>
<dbReference type="RefSeq" id="WP_262993055.1">
    <property type="nucleotide sequence ID" value="NZ_JAOTJC010000006.1"/>
</dbReference>
<name>A0ABT2VQ59_9ALTE</name>
<dbReference type="Proteomes" id="UP001209257">
    <property type="component" value="Unassembled WGS sequence"/>
</dbReference>
<evidence type="ECO:0000256" key="7">
    <source>
        <dbReference type="ARBA" id="ARBA00022989"/>
    </source>
</evidence>
<evidence type="ECO:0000256" key="4">
    <source>
        <dbReference type="ARBA" id="ARBA00022475"/>
    </source>
</evidence>
<accession>A0ABT2VQ59</accession>
<dbReference type="NCBIfam" id="NF002493">
    <property type="entry name" value="PRK01816.1"/>
    <property type="match status" value="1"/>
</dbReference>
<keyword evidence="8" id="KW-0472">Membrane</keyword>
<dbReference type="EMBL" id="JAOTJC010000006">
    <property type="protein sequence ID" value="MCU7554381.1"/>
    <property type="molecule type" value="Genomic_DNA"/>
</dbReference>
<keyword evidence="7" id="KW-1133">Transmembrane helix</keyword>
<keyword evidence="10" id="KW-1185">Reference proteome</keyword>
<sequence length="148" mass="17079">MAQSVFSLFRDGQEYMHTWPVKKELYAHFPECRVVTATQLAVKAMPPLAVLACVTLFNTLGAEFMPQIITVGLFFLSLPLQGLMWLGHRSNQLLPPQLKHWYQEIHGKMRSQGCAVQTLKARPRYMELATLLKTAFSDLDRMYTRSWF</sequence>
<comment type="similarity">
    <text evidence="2">Belongs to the UPF0208 family.</text>
</comment>
<comment type="caution">
    <text evidence="9">The sequence shown here is derived from an EMBL/GenBank/DDBJ whole genome shotgun (WGS) entry which is preliminary data.</text>
</comment>
<organism evidence="9 10">
    <name type="scientific">Alteromonas salexigens</name>
    <dbReference type="NCBI Taxonomy" id="2982530"/>
    <lineage>
        <taxon>Bacteria</taxon>
        <taxon>Pseudomonadati</taxon>
        <taxon>Pseudomonadota</taxon>
        <taxon>Gammaproteobacteria</taxon>
        <taxon>Alteromonadales</taxon>
        <taxon>Alteromonadaceae</taxon>
        <taxon>Alteromonas/Salinimonas group</taxon>
        <taxon>Alteromonas</taxon>
    </lineage>
</organism>
<dbReference type="Pfam" id="PF04217">
    <property type="entry name" value="DUF412"/>
    <property type="match status" value="1"/>
</dbReference>
<evidence type="ECO:0000256" key="5">
    <source>
        <dbReference type="ARBA" id="ARBA00022519"/>
    </source>
</evidence>